<evidence type="ECO:0000313" key="1">
    <source>
        <dbReference type="EMBL" id="KAG6298716.1"/>
    </source>
</evidence>
<sequence>MTTFTGSNHPPTEHIIVEDVDFDDYPIAVSILLQLKMLGITKRVMYRPHLLLEARRNEQLNTDKISVLRGF</sequence>
<dbReference type="AlphaFoldDB" id="A0A9P7QKK2"/>
<reference evidence="1 2" key="1">
    <citation type="journal article" date="2020" name="bioRxiv">
        <title>Whole genome comparisons of ergot fungi reveals the divergence and evolution of species within the genus Claviceps are the result of varying mechanisms driving genome evolution and host range expansion.</title>
        <authorList>
            <person name="Wyka S.A."/>
            <person name="Mondo S.J."/>
            <person name="Liu M."/>
            <person name="Dettman J."/>
            <person name="Nalam V."/>
            <person name="Broders K.D."/>
        </authorList>
    </citation>
    <scope>NUCLEOTIDE SEQUENCE [LARGE SCALE GENOMIC DNA]</scope>
    <source>
        <strain evidence="1 2">Clav52</strain>
    </source>
</reference>
<gene>
    <name evidence="1" type="ORF">E4U09_000585</name>
</gene>
<dbReference type="EMBL" id="SRRH01000116">
    <property type="protein sequence ID" value="KAG6298716.1"/>
    <property type="molecule type" value="Genomic_DNA"/>
</dbReference>
<organism evidence="1 2">
    <name type="scientific">Claviceps aff. purpurea</name>
    <dbReference type="NCBI Taxonomy" id="1967640"/>
    <lineage>
        <taxon>Eukaryota</taxon>
        <taxon>Fungi</taxon>
        <taxon>Dikarya</taxon>
        <taxon>Ascomycota</taxon>
        <taxon>Pezizomycotina</taxon>
        <taxon>Sordariomycetes</taxon>
        <taxon>Hypocreomycetidae</taxon>
        <taxon>Hypocreales</taxon>
        <taxon>Clavicipitaceae</taxon>
        <taxon>Claviceps</taxon>
    </lineage>
</organism>
<protein>
    <submittedName>
        <fullName evidence="1">Uncharacterized protein</fullName>
    </submittedName>
</protein>
<proteinExistence type="predicted"/>
<accession>A0A9P7QKK2</accession>
<keyword evidence="2" id="KW-1185">Reference proteome</keyword>
<name>A0A9P7QKK2_9HYPO</name>
<dbReference type="Proteomes" id="UP000707071">
    <property type="component" value="Unassembled WGS sequence"/>
</dbReference>
<comment type="caution">
    <text evidence="1">The sequence shown here is derived from an EMBL/GenBank/DDBJ whole genome shotgun (WGS) entry which is preliminary data.</text>
</comment>
<evidence type="ECO:0000313" key="2">
    <source>
        <dbReference type="Proteomes" id="UP000707071"/>
    </source>
</evidence>